<reference evidence="1 2" key="1">
    <citation type="submission" date="2016-02" db="EMBL/GenBank/DDBJ databases">
        <authorList>
            <person name="Wen L."/>
            <person name="He K."/>
            <person name="Yang H."/>
        </authorList>
    </citation>
    <scope>NUCLEOTIDE SEQUENCE [LARGE SCALE GENOMIC DNA]</scope>
    <source>
        <strain evidence="1">Trichococcus palustris</strain>
    </source>
</reference>
<dbReference type="AlphaFoldDB" id="A0A143Z0N9"/>
<gene>
    <name evidence="1" type="ORF">Tpal_2648</name>
</gene>
<sequence>MILIAILPIIPAVIILAYAGICMIHDSAKADA</sequence>
<protein>
    <submittedName>
        <fullName evidence="1">Uncharacterized protein</fullName>
    </submittedName>
</protein>
<name>A0A143Z0N9_9LACT</name>
<evidence type="ECO:0000313" key="2">
    <source>
        <dbReference type="Proteomes" id="UP000242754"/>
    </source>
</evidence>
<evidence type="ECO:0000313" key="1">
    <source>
        <dbReference type="EMBL" id="CZR01439.1"/>
    </source>
</evidence>
<accession>A0A143Z0N9</accession>
<dbReference type="EMBL" id="FJNE01000010">
    <property type="protein sequence ID" value="CZR01439.1"/>
    <property type="molecule type" value="Genomic_DNA"/>
</dbReference>
<keyword evidence="2" id="KW-1185">Reference proteome</keyword>
<dbReference type="Proteomes" id="UP000242754">
    <property type="component" value="Unassembled WGS sequence"/>
</dbReference>
<organism evidence="1 2">
    <name type="scientific">Trichococcus palustris</name>
    <dbReference type="NCBI Taxonomy" id="140314"/>
    <lineage>
        <taxon>Bacteria</taxon>
        <taxon>Bacillati</taxon>
        <taxon>Bacillota</taxon>
        <taxon>Bacilli</taxon>
        <taxon>Lactobacillales</taxon>
        <taxon>Carnobacteriaceae</taxon>
        <taxon>Trichococcus</taxon>
    </lineage>
</organism>
<proteinExistence type="predicted"/>